<evidence type="ECO:0000313" key="3">
    <source>
        <dbReference type="EMBL" id="MFG6462625.1"/>
    </source>
</evidence>
<proteinExistence type="predicted"/>
<feature type="chain" id="PRO_5046559604" evidence="2">
    <location>
        <begin position="19"/>
        <end position="248"/>
    </location>
</feature>
<dbReference type="EMBL" id="JBIGHX010000004">
    <property type="protein sequence ID" value="MFG6462625.1"/>
    <property type="molecule type" value="Genomic_DNA"/>
</dbReference>
<evidence type="ECO:0000256" key="1">
    <source>
        <dbReference type="SAM" id="MobiDB-lite"/>
    </source>
</evidence>
<name>A0ABW7GL20_9BURK</name>
<dbReference type="Pfam" id="PF11205">
    <property type="entry name" value="DUF2987"/>
    <property type="match status" value="1"/>
</dbReference>
<dbReference type="RefSeq" id="WP_394511493.1">
    <property type="nucleotide sequence ID" value="NZ_JBIGHX010000004.1"/>
</dbReference>
<feature type="compositionally biased region" description="Polar residues" evidence="1">
    <location>
        <begin position="239"/>
        <end position="248"/>
    </location>
</feature>
<dbReference type="InterPro" id="IPR021370">
    <property type="entry name" value="DUF2987"/>
</dbReference>
<keyword evidence="2" id="KW-0732">Signal</keyword>
<feature type="signal peptide" evidence="2">
    <location>
        <begin position="1"/>
        <end position="18"/>
    </location>
</feature>
<dbReference type="Proteomes" id="UP001606302">
    <property type="component" value="Unassembled WGS sequence"/>
</dbReference>
<feature type="region of interest" description="Disordered" evidence="1">
    <location>
        <begin position="199"/>
        <end position="248"/>
    </location>
</feature>
<accession>A0ABW7GL20</accession>
<sequence length="248" mass="27682">MRPLLLSALLLLASTSQAQTPPTETVVLPPVRTELKRDGSALPYAQINSVIAKLRRYGEDLFRMDFKVDAEKTKRPLAEIRMAVRSDDADYPIKLDAQGGFELPILPEAEAKTADLATNVAKGEMAVRGTLELNVTPEQVTMAKVRQIVRVARTLREEMLPWYLRWLFPRIEGVRVCSATPTWELEWREDGKLLGLPLPAAQGERDPLERKAAQPRPCTLLTGQESWPDAARLLPPPNSRVSVKLQGS</sequence>
<keyword evidence="4" id="KW-1185">Reference proteome</keyword>
<evidence type="ECO:0000313" key="4">
    <source>
        <dbReference type="Proteomes" id="UP001606302"/>
    </source>
</evidence>
<protein>
    <submittedName>
        <fullName evidence="3">DUF2987 domain-containing protein</fullName>
    </submittedName>
</protein>
<comment type="caution">
    <text evidence="3">The sequence shown here is derived from an EMBL/GenBank/DDBJ whole genome shotgun (WGS) entry which is preliminary data.</text>
</comment>
<gene>
    <name evidence="3" type="ORF">ACG04Q_13685</name>
</gene>
<organism evidence="3 4">
    <name type="scientific">Pelomonas lactea</name>
    <dbReference type="NCBI Taxonomy" id="3299030"/>
    <lineage>
        <taxon>Bacteria</taxon>
        <taxon>Pseudomonadati</taxon>
        <taxon>Pseudomonadota</taxon>
        <taxon>Betaproteobacteria</taxon>
        <taxon>Burkholderiales</taxon>
        <taxon>Sphaerotilaceae</taxon>
        <taxon>Roseateles</taxon>
    </lineage>
</organism>
<reference evidence="3 4" key="1">
    <citation type="submission" date="2024-08" db="EMBL/GenBank/DDBJ databases">
        <authorList>
            <person name="Lu H."/>
        </authorList>
    </citation>
    <scope>NUCLEOTIDE SEQUENCE [LARGE SCALE GENOMIC DNA]</scope>
    <source>
        <strain evidence="3 4">DXS20W</strain>
    </source>
</reference>
<feature type="compositionally biased region" description="Basic and acidic residues" evidence="1">
    <location>
        <begin position="203"/>
        <end position="212"/>
    </location>
</feature>
<evidence type="ECO:0000256" key="2">
    <source>
        <dbReference type="SAM" id="SignalP"/>
    </source>
</evidence>